<sequence length="152" mass="15759">MVLPSAADIRDATCVACPGQALALGCFDVAPRPGPEHPYDPTRGYRVSAATGTPTCVHAYRVGVPPAAYASQGLPLPDGSAPPPSPAADDLELPDDPTLLEAWLVAVVRSAPAAGLGAALRRAETTALTRFPPGDVVDALRRVLTCELARRR</sequence>
<feature type="region of interest" description="Disordered" evidence="1">
    <location>
        <begin position="71"/>
        <end position="93"/>
    </location>
</feature>
<dbReference type="EMBL" id="BAAARV010000120">
    <property type="protein sequence ID" value="GAA2389987.1"/>
    <property type="molecule type" value="Genomic_DNA"/>
</dbReference>
<comment type="caution">
    <text evidence="2">The sequence shown here is derived from an EMBL/GenBank/DDBJ whole genome shotgun (WGS) entry which is preliminary data.</text>
</comment>
<protein>
    <submittedName>
        <fullName evidence="2">Uncharacterized protein</fullName>
    </submittedName>
</protein>
<organism evidence="2 3">
    <name type="scientific">Dactylosporangium salmoneum</name>
    <dbReference type="NCBI Taxonomy" id="53361"/>
    <lineage>
        <taxon>Bacteria</taxon>
        <taxon>Bacillati</taxon>
        <taxon>Actinomycetota</taxon>
        <taxon>Actinomycetes</taxon>
        <taxon>Micromonosporales</taxon>
        <taxon>Micromonosporaceae</taxon>
        <taxon>Dactylosporangium</taxon>
    </lineage>
</organism>
<dbReference type="Proteomes" id="UP001501444">
    <property type="component" value="Unassembled WGS sequence"/>
</dbReference>
<keyword evidence="3" id="KW-1185">Reference proteome</keyword>
<name>A0ABP5V1J0_9ACTN</name>
<proteinExistence type="predicted"/>
<gene>
    <name evidence="2" type="ORF">GCM10010170_101950</name>
</gene>
<accession>A0ABP5V1J0</accession>
<dbReference type="RefSeq" id="WP_344619983.1">
    <property type="nucleotide sequence ID" value="NZ_BAAARV010000120.1"/>
</dbReference>
<evidence type="ECO:0000313" key="2">
    <source>
        <dbReference type="EMBL" id="GAA2389987.1"/>
    </source>
</evidence>
<reference evidence="3" key="1">
    <citation type="journal article" date="2019" name="Int. J. Syst. Evol. Microbiol.">
        <title>The Global Catalogue of Microorganisms (GCM) 10K type strain sequencing project: providing services to taxonomists for standard genome sequencing and annotation.</title>
        <authorList>
            <consortium name="The Broad Institute Genomics Platform"/>
            <consortium name="The Broad Institute Genome Sequencing Center for Infectious Disease"/>
            <person name="Wu L."/>
            <person name="Ma J."/>
        </authorList>
    </citation>
    <scope>NUCLEOTIDE SEQUENCE [LARGE SCALE GENOMIC DNA]</scope>
    <source>
        <strain evidence="3">JCM 3272</strain>
    </source>
</reference>
<evidence type="ECO:0000256" key="1">
    <source>
        <dbReference type="SAM" id="MobiDB-lite"/>
    </source>
</evidence>
<evidence type="ECO:0000313" key="3">
    <source>
        <dbReference type="Proteomes" id="UP001501444"/>
    </source>
</evidence>